<organism evidence="3 4">
    <name type="scientific">Bradyrhizobium diversitatis</name>
    <dbReference type="NCBI Taxonomy" id="2755406"/>
    <lineage>
        <taxon>Bacteria</taxon>
        <taxon>Pseudomonadati</taxon>
        <taxon>Pseudomonadota</taxon>
        <taxon>Alphaproteobacteria</taxon>
        <taxon>Hyphomicrobiales</taxon>
        <taxon>Nitrobacteraceae</taxon>
        <taxon>Bradyrhizobium</taxon>
    </lineage>
</organism>
<dbReference type="PANTHER" id="PTHR21310">
    <property type="entry name" value="AMINOGLYCOSIDE PHOSPHOTRANSFERASE-RELATED-RELATED"/>
    <property type="match status" value="1"/>
</dbReference>
<evidence type="ECO:0000313" key="4">
    <source>
        <dbReference type="Proteomes" id="UP001194539"/>
    </source>
</evidence>
<dbReference type="InterPro" id="IPR041726">
    <property type="entry name" value="ACAD10_11_N"/>
</dbReference>
<dbReference type="Proteomes" id="UP001194539">
    <property type="component" value="Unassembled WGS sequence"/>
</dbReference>
<dbReference type="InterPro" id="IPR011009">
    <property type="entry name" value="Kinase-like_dom_sf"/>
</dbReference>
<comment type="caution">
    <text evidence="3">The sequence shown here is derived from an EMBL/GenBank/DDBJ whole genome shotgun (WGS) entry which is preliminary data.</text>
</comment>
<dbReference type="InterPro" id="IPR051678">
    <property type="entry name" value="AGP_Transferase"/>
</dbReference>
<evidence type="ECO:0000259" key="2">
    <source>
        <dbReference type="Pfam" id="PF01636"/>
    </source>
</evidence>
<accession>A0ABS0PCC8</accession>
<dbReference type="SUPFAM" id="SSF56112">
    <property type="entry name" value="Protein kinase-like (PK-like)"/>
    <property type="match status" value="1"/>
</dbReference>
<feature type="domain" description="Aminoglycoside phosphotransferase" evidence="2">
    <location>
        <begin position="73"/>
        <end position="278"/>
    </location>
</feature>
<dbReference type="InterPro" id="IPR002575">
    <property type="entry name" value="Aminoglycoside_PTrfase"/>
</dbReference>
<keyword evidence="4" id="KW-1185">Reference proteome</keyword>
<gene>
    <name evidence="3" type="ORF">H1B27_31925</name>
</gene>
<protein>
    <submittedName>
        <fullName evidence="3">Phosphotransferase family protein</fullName>
    </submittedName>
</protein>
<evidence type="ECO:0000256" key="1">
    <source>
        <dbReference type="SAM" id="MobiDB-lite"/>
    </source>
</evidence>
<dbReference type="PANTHER" id="PTHR21310:SF40">
    <property type="entry name" value="AMINOGLYCOSIDE PHOSPHOTRANSFERASE DOMAIN-CONTAINING PROTEIN-RELATED"/>
    <property type="match status" value="1"/>
</dbReference>
<sequence length="366" mass="41399">MDQAVTRQQEDIQRPAGRSAQTTQRGLAPFEDPLALQAAIGDFLSKDAGRPIVIERLQKFPAGFSWITYGVKLRGHPRADDMILRIGPPYGLFAPYSAMPEFQSLSALEGSGVPVPRAFAASDDHSILGAPFFFCERVAGDTPLPWGGGDGAMNDARRESLAADFIDSLAALHNFDWRRTELEQWDPSITVDNAADRQLDFWWERFQRWALRAHPMAHRTFAWLRRNKPRAPRVTLVHGDYRLGNFLEQDQRISAILDWELVHLGDPTEDLGWAFLPQYRGGTRMVCALADEDAFLTRYQDKVGYKIDRAALHFYIVFSLLKLALTHMAAARCFEDGLFNDMRMPAMATQIGPVFRQIAKIMERSS</sequence>
<dbReference type="EMBL" id="JACEGD010000038">
    <property type="protein sequence ID" value="MBH5390848.1"/>
    <property type="molecule type" value="Genomic_DNA"/>
</dbReference>
<dbReference type="RefSeq" id="WP_197968782.1">
    <property type="nucleotide sequence ID" value="NZ_JACEGD010000038.1"/>
</dbReference>
<dbReference type="Gene3D" id="3.90.1200.10">
    <property type="match status" value="1"/>
</dbReference>
<dbReference type="CDD" id="cd05154">
    <property type="entry name" value="ACAD10_11_N-like"/>
    <property type="match status" value="1"/>
</dbReference>
<name>A0ABS0PCC8_9BRAD</name>
<evidence type="ECO:0000313" key="3">
    <source>
        <dbReference type="EMBL" id="MBH5390848.1"/>
    </source>
</evidence>
<reference evidence="3 4" key="1">
    <citation type="submission" date="2020-07" db="EMBL/GenBank/DDBJ databases">
        <title>Bradyrhizobium diversity isolated from nodules of indigenous legumes of Western Australia.</title>
        <authorList>
            <person name="Klepa M.S."/>
        </authorList>
    </citation>
    <scope>NUCLEOTIDE SEQUENCE [LARGE SCALE GENOMIC DNA]</scope>
    <source>
        <strain evidence="3 4">CNPSo 4019</strain>
    </source>
</reference>
<proteinExistence type="predicted"/>
<feature type="region of interest" description="Disordered" evidence="1">
    <location>
        <begin position="1"/>
        <end position="26"/>
    </location>
</feature>
<dbReference type="Gene3D" id="3.30.200.20">
    <property type="entry name" value="Phosphorylase Kinase, domain 1"/>
    <property type="match status" value="1"/>
</dbReference>
<dbReference type="Pfam" id="PF01636">
    <property type="entry name" value="APH"/>
    <property type="match status" value="1"/>
</dbReference>